<sequence length="152" mass="17806">MLFWNKKTKVAEPVEVEVSLEQVRRAVLQYEDDTPDTINRLTLIQPDGSLDTNRLARYLGGPSKHKFYLSRETFEIFEEADRHIPYYLDLVQMAVDDYVNETGKLPLVKGSLEGEIDYRALMQEHYLKELPPLPLYLTDQELMLSRHPFSME</sequence>
<evidence type="ECO:0000313" key="1">
    <source>
        <dbReference type="EMBL" id="GGA38902.1"/>
    </source>
</evidence>
<proteinExistence type="predicted"/>
<evidence type="ECO:0008006" key="3">
    <source>
        <dbReference type="Google" id="ProtNLM"/>
    </source>
</evidence>
<dbReference type="EMBL" id="BMHF01000008">
    <property type="protein sequence ID" value="GGA38902.1"/>
    <property type="molecule type" value="Genomic_DNA"/>
</dbReference>
<organism evidence="1 2">
    <name type="scientific">Paenibacillus physcomitrellae</name>
    <dbReference type="NCBI Taxonomy" id="1619311"/>
    <lineage>
        <taxon>Bacteria</taxon>
        <taxon>Bacillati</taxon>
        <taxon>Bacillota</taxon>
        <taxon>Bacilli</taxon>
        <taxon>Bacillales</taxon>
        <taxon>Paenibacillaceae</taxon>
        <taxon>Paenibacillus</taxon>
    </lineage>
</organism>
<name>A0ABQ1G8N4_9BACL</name>
<dbReference type="Pfam" id="PF13075">
    <property type="entry name" value="DUF3939"/>
    <property type="match status" value="1"/>
</dbReference>
<dbReference type="RefSeq" id="WP_094092610.1">
    <property type="nucleotide sequence ID" value="NZ_BMHF01000008.1"/>
</dbReference>
<gene>
    <name evidence="1" type="ORF">GCM10010917_25190</name>
</gene>
<protein>
    <recommendedName>
        <fullName evidence="3">DUF3939 domain-containing protein</fullName>
    </recommendedName>
</protein>
<evidence type="ECO:0000313" key="2">
    <source>
        <dbReference type="Proteomes" id="UP000609323"/>
    </source>
</evidence>
<reference evidence="2" key="1">
    <citation type="journal article" date="2019" name="Int. J. Syst. Evol. Microbiol.">
        <title>The Global Catalogue of Microorganisms (GCM) 10K type strain sequencing project: providing services to taxonomists for standard genome sequencing and annotation.</title>
        <authorList>
            <consortium name="The Broad Institute Genomics Platform"/>
            <consortium name="The Broad Institute Genome Sequencing Center for Infectious Disease"/>
            <person name="Wu L."/>
            <person name="Ma J."/>
        </authorList>
    </citation>
    <scope>NUCLEOTIDE SEQUENCE [LARGE SCALE GENOMIC DNA]</scope>
    <source>
        <strain evidence="2">CGMCC 1.15044</strain>
    </source>
</reference>
<dbReference type="InterPro" id="IPR025071">
    <property type="entry name" value="DUF3939"/>
</dbReference>
<comment type="caution">
    <text evidence="1">The sequence shown here is derived from an EMBL/GenBank/DDBJ whole genome shotgun (WGS) entry which is preliminary data.</text>
</comment>
<dbReference type="Proteomes" id="UP000609323">
    <property type="component" value="Unassembled WGS sequence"/>
</dbReference>
<keyword evidence="2" id="KW-1185">Reference proteome</keyword>
<accession>A0ABQ1G8N4</accession>